<feature type="transmembrane region" description="Helical" evidence="2">
    <location>
        <begin position="401"/>
        <end position="424"/>
    </location>
</feature>
<feature type="transmembrane region" description="Helical" evidence="2">
    <location>
        <begin position="305"/>
        <end position="324"/>
    </location>
</feature>
<protein>
    <recommendedName>
        <fullName evidence="5">Integral membrane protein</fullName>
    </recommendedName>
</protein>
<evidence type="ECO:0000256" key="1">
    <source>
        <dbReference type="SAM" id="MobiDB-lite"/>
    </source>
</evidence>
<feature type="transmembrane region" description="Helical" evidence="2">
    <location>
        <begin position="28"/>
        <end position="52"/>
    </location>
</feature>
<evidence type="ECO:0000313" key="4">
    <source>
        <dbReference type="Proteomes" id="UP000659223"/>
    </source>
</evidence>
<name>A0ABQ2YJR3_9ACTN</name>
<feature type="transmembrane region" description="Helical" evidence="2">
    <location>
        <begin position="89"/>
        <end position="109"/>
    </location>
</feature>
<comment type="caution">
    <text evidence="3">The sequence shown here is derived from an EMBL/GenBank/DDBJ whole genome shotgun (WGS) entry which is preliminary data.</text>
</comment>
<dbReference type="Pfam" id="PF19877">
    <property type="entry name" value="DUF6350"/>
    <property type="match status" value="1"/>
</dbReference>
<feature type="region of interest" description="Disordered" evidence="1">
    <location>
        <begin position="503"/>
        <end position="529"/>
    </location>
</feature>
<evidence type="ECO:0008006" key="5">
    <source>
        <dbReference type="Google" id="ProtNLM"/>
    </source>
</evidence>
<dbReference type="EMBL" id="BMUT01000006">
    <property type="protein sequence ID" value="GGX85235.1"/>
    <property type="molecule type" value="Genomic_DNA"/>
</dbReference>
<evidence type="ECO:0000313" key="3">
    <source>
        <dbReference type="EMBL" id="GGX85235.1"/>
    </source>
</evidence>
<reference evidence="4" key="1">
    <citation type="journal article" date="2019" name="Int. J. Syst. Evol. Microbiol.">
        <title>The Global Catalogue of Microorganisms (GCM) 10K type strain sequencing project: providing services to taxonomists for standard genome sequencing and annotation.</title>
        <authorList>
            <consortium name="The Broad Institute Genomics Platform"/>
            <consortium name="The Broad Institute Genome Sequencing Center for Infectious Disease"/>
            <person name="Wu L."/>
            <person name="Ma J."/>
        </authorList>
    </citation>
    <scope>NUCLEOTIDE SEQUENCE [LARGE SCALE GENOMIC DNA]</scope>
    <source>
        <strain evidence="4">JCM 4586</strain>
    </source>
</reference>
<feature type="transmembrane region" description="Helical" evidence="2">
    <location>
        <begin position="175"/>
        <end position="194"/>
    </location>
</feature>
<keyword evidence="2" id="KW-1133">Transmembrane helix</keyword>
<proteinExistence type="predicted"/>
<feature type="transmembrane region" description="Helical" evidence="2">
    <location>
        <begin position="206"/>
        <end position="226"/>
    </location>
</feature>
<evidence type="ECO:0000256" key="2">
    <source>
        <dbReference type="SAM" id="Phobius"/>
    </source>
</evidence>
<keyword evidence="2" id="KW-0472">Membrane</keyword>
<sequence>MTHDAEHSPSLPSPGRPGAGAPPPAGTVLVGGAIAAGLGLGALAVVVLLLWITSPYPDGGAGEALRSAAGLWLLAHGADLVRTDTLTGAPAPLGLTPMLLTVLPCWLLYRAARHALEPAEEPEDDHDDLLLYPEAVPFEELTPEEVLAMSPPLAPVPTEPPVPAEPGPCPAPRKAAPALLGGYLLVAVGAVLYASSGPVRVEPLSALLHVPVVAGASVAAGMWAAAGRPYGTLPPVLRRALAPVPARLRHWFTRPRSAAALRAGTAGTVVLLSGAAVLLAASLAVHAGAARESLLQITAAWSGRAAVLLLCLALLPNAVVWAAAYGLGPGFAVGTAGAVAPLGITTYPLLPSFPLFAILPAPGPAEPLPLAASAAVSLAAGATVAYAAVPRRSADLARSGLGETAAIAALGSFFCALVITLLTYAAGGSLGASVLATFGPSCRLVGAAALAWTTVVSVPGAIVLRWLRRRIALGDTSAEPRVTAASAPGLGVVALAGAPSARPAAGTHRRVPPGRADRPRKARRARARWWTGAPAARAVGSWLGFGVGTGARAAGAGVRADTATLSFARPGAGPAWSAEPGATAVEALPVRGAPAGSAPVGLAAPAAAPASGTQTVRRGWFGRRRAKESGRRGRGAAQVPAFDAAAWHDTGARQVRWAALRESGGGLMPAFEPRDAGPPDRG</sequence>
<gene>
    <name evidence="3" type="ORF">GCM10010324_33720</name>
</gene>
<feature type="region of interest" description="Disordered" evidence="1">
    <location>
        <begin position="1"/>
        <end position="23"/>
    </location>
</feature>
<feature type="region of interest" description="Disordered" evidence="1">
    <location>
        <begin position="663"/>
        <end position="682"/>
    </location>
</feature>
<feature type="compositionally biased region" description="Basic residues" evidence="1">
    <location>
        <begin position="507"/>
        <end position="527"/>
    </location>
</feature>
<keyword evidence="2" id="KW-0812">Transmembrane</keyword>
<dbReference type="InterPro" id="IPR045931">
    <property type="entry name" value="DUF6350"/>
</dbReference>
<accession>A0ABQ2YJR3</accession>
<organism evidence="3 4">
    <name type="scientific">Streptomyces hiroshimensis</name>
    <dbReference type="NCBI Taxonomy" id="66424"/>
    <lineage>
        <taxon>Bacteria</taxon>
        <taxon>Bacillati</taxon>
        <taxon>Actinomycetota</taxon>
        <taxon>Actinomycetes</taxon>
        <taxon>Kitasatosporales</taxon>
        <taxon>Streptomycetaceae</taxon>
        <taxon>Streptomyces</taxon>
    </lineage>
</organism>
<feature type="compositionally biased region" description="Basic and acidic residues" evidence="1">
    <location>
        <begin position="672"/>
        <end position="682"/>
    </location>
</feature>
<keyword evidence="4" id="KW-1185">Reference proteome</keyword>
<feature type="transmembrane region" description="Helical" evidence="2">
    <location>
        <begin position="259"/>
        <end position="285"/>
    </location>
</feature>
<feature type="transmembrane region" description="Helical" evidence="2">
    <location>
        <begin position="331"/>
        <end position="350"/>
    </location>
</feature>
<feature type="compositionally biased region" description="Pro residues" evidence="1">
    <location>
        <begin position="11"/>
        <end position="23"/>
    </location>
</feature>
<feature type="transmembrane region" description="Helical" evidence="2">
    <location>
        <begin position="444"/>
        <end position="467"/>
    </location>
</feature>
<dbReference type="Proteomes" id="UP000659223">
    <property type="component" value="Unassembled WGS sequence"/>
</dbReference>
<feature type="transmembrane region" description="Helical" evidence="2">
    <location>
        <begin position="370"/>
        <end position="389"/>
    </location>
</feature>